<proteinExistence type="predicted"/>
<dbReference type="EMBL" id="CP123584">
    <property type="protein sequence ID" value="WZK90466.1"/>
    <property type="molecule type" value="Genomic_DNA"/>
</dbReference>
<accession>A0ABZ2XWJ4</accession>
<feature type="signal peptide" evidence="1">
    <location>
        <begin position="1"/>
        <end position="22"/>
    </location>
</feature>
<evidence type="ECO:0000313" key="3">
    <source>
        <dbReference type="Proteomes" id="UP001623232"/>
    </source>
</evidence>
<evidence type="ECO:0008006" key="4">
    <source>
        <dbReference type="Google" id="ProtNLM"/>
    </source>
</evidence>
<organism evidence="2 3">
    <name type="scientific">Aliisedimentitalea scapharcae</name>
    <dbReference type="NCBI Taxonomy" id="1524259"/>
    <lineage>
        <taxon>Bacteria</taxon>
        <taxon>Pseudomonadati</taxon>
        <taxon>Pseudomonadota</taxon>
        <taxon>Alphaproteobacteria</taxon>
        <taxon>Rhodobacterales</taxon>
        <taxon>Roseobacteraceae</taxon>
        <taxon>Aliisedimentitalea</taxon>
    </lineage>
</organism>
<evidence type="ECO:0000256" key="1">
    <source>
        <dbReference type="SAM" id="SignalP"/>
    </source>
</evidence>
<feature type="chain" id="PRO_5046056815" description="HdeA/HdeB family protein" evidence="1">
    <location>
        <begin position="23"/>
        <end position="112"/>
    </location>
</feature>
<evidence type="ECO:0000313" key="2">
    <source>
        <dbReference type="EMBL" id="WZK90466.1"/>
    </source>
</evidence>
<keyword evidence="3" id="KW-1185">Reference proteome</keyword>
<dbReference type="Proteomes" id="UP001623232">
    <property type="component" value="Chromosome"/>
</dbReference>
<gene>
    <name evidence="2" type="ORF">QEZ52_07955</name>
</gene>
<reference evidence="2 3" key="1">
    <citation type="submission" date="2023-04" db="EMBL/GenBank/DDBJ databases">
        <title>Complete genome sequence of Alisedimentitalea scapharcae.</title>
        <authorList>
            <person name="Rong J.-C."/>
            <person name="Yi M.-L."/>
            <person name="Zhao Q."/>
        </authorList>
    </citation>
    <scope>NUCLEOTIDE SEQUENCE [LARGE SCALE GENOMIC DNA]</scope>
    <source>
        <strain evidence="2 3">KCTC 42119</strain>
    </source>
</reference>
<name>A0ABZ2XWJ4_9RHOB</name>
<sequence length="112" mass="11862">MKYRLVSGLTVGALLAATATSAQVSDASKLGANAGAMEYCRDNFMTDDDNGRYGLLVAATTKDFSNLSADGDKTKALLMKKAAEDGDYLGKPLDAGRCESVRKTLLTQYGIK</sequence>
<keyword evidence="1" id="KW-0732">Signal</keyword>
<dbReference type="RefSeq" id="WP_114886204.1">
    <property type="nucleotide sequence ID" value="NZ_CP123584.1"/>
</dbReference>
<protein>
    <recommendedName>
        <fullName evidence="4">HdeA/HdeB family protein</fullName>
    </recommendedName>
</protein>